<keyword evidence="2" id="KW-1185">Reference proteome</keyword>
<protein>
    <submittedName>
        <fullName evidence="1">DUF2594 family protein</fullName>
    </submittedName>
</protein>
<accession>A0ABS5T442</accession>
<dbReference type="EMBL" id="JABBFO010000004">
    <property type="protein sequence ID" value="MBT0726912.1"/>
    <property type="molecule type" value="Genomic_DNA"/>
</dbReference>
<proteinExistence type="predicted"/>
<dbReference type="InterPro" id="IPR019705">
    <property type="entry name" value="DUF2594"/>
</dbReference>
<evidence type="ECO:0000313" key="2">
    <source>
        <dbReference type="Proteomes" id="UP000786875"/>
    </source>
</evidence>
<reference evidence="1 2" key="1">
    <citation type="submission" date="2020-04" db="EMBL/GenBank/DDBJ databases">
        <title>Genome sequencing of Rosenbergiella species.</title>
        <authorList>
            <person name="Alvarez-Perez S."/>
            <person name="Lievens B."/>
        </authorList>
    </citation>
    <scope>NUCLEOTIDE SEQUENCE [LARGE SCALE GENOMIC DNA]</scope>
    <source>
        <strain evidence="1 2">CdVSA20.1</strain>
    </source>
</reference>
<comment type="caution">
    <text evidence="1">The sequence shown here is derived from an EMBL/GenBank/DDBJ whole genome shotgun (WGS) entry which is preliminary data.</text>
</comment>
<dbReference type="Proteomes" id="UP000786875">
    <property type="component" value="Unassembled WGS sequence"/>
</dbReference>
<organism evidence="1 2">
    <name type="scientific">Rosenbergiella australiborealis</name>
    <dbReference type="NCBI Taxonomy" id="1544696"/>
    <lineage>
        <taxon>Bacteria</taxon>
        <taxon>Pseudomonadati</taxon>
        <taxon>Pseudomonadota</taxon>
        <taxon>Gammaproteobacteria</taxon>
        <taxon>Enterobacterales</taxon>
        <taxon>Erwiniaceae</taxon>
        <taxon>Rosenbergiella</taxon>
    </lineage>
</organism>
<dbReference type="Pfam" id="PF10769">
    <property type="entry name" value="DUF2594"/>
    <property type="match status" value="1"/>
</dbReference>
<dbReference type="RefSeq" id="WP_214212739.1">
    <property type="nucleotide sequence ID" value="NZ_JABBFO010000004.1"/>
</dbReference>
<evidence type="ECO:0000313" key="1">
    <source>
        <dbReference type="EMBL" id="MBT0726912.1"/>
    </source>
</evidence>
<gene>
    <name evidence="1" type="ORF">HGT73_05855</name>
</gene>
<sequence>MSPVITSAHDVESLTKEVTCMKMLLACMLKSMGQVDAGKAILRMERQLSSLEEGDDKALFSATLQQIKTAYLA</sequence>
<name>A0ABS5T442_9GAMM</name>